<organism evidence="2 3">
    <name type="scientific">Reticulomyxa filosa</name>
    <dbReference type="NCBI Taxonomy" id="46433"/>
    <lineage>
        <taxon>Eukaryota</taxon>
        <taxon>Sar</taxon>
        <taxon>Rhizaria</taxon>
        <taxon>Retaria</taxon>
        <taxon>Foraminifera</taxon>
        <taxon>Monothalamids</taxon>
        <taxon>Reticulomyxidae</taxon>
        <taxon>Reticulomyxa</taxon>
    </lineage>
</organism>
<keyword evidence="3" id="KW-1185">Reference proteome</keyword>
<evidence type="ECO:0000256" key="1">
    <source>
        <dbReference type="SAM" id="MobiDB-lite"/>
    </source>
</evidence>
<sequence length="221" mass="25183">TLKVKPNSFTTNKNSHTLGFGEDKKVAVSPSRTDANAHGKIKEGSTEDEEQELQDRGYNHSHDERAFGTAHEHGGEEEGEEEEEEEEEVEEVEEEEEVVEEAGVPIGETMDVDDNDNAHKHGNEDEDEHDNDNDNENENDNNIHFNTDNNNHNDQENKQYADTDNRRNKMNVDSSNLGTKFESSQESTQFSTQSPEPTPEENHLSYFDSQVQEVQIDEYDI</sequence>
<feature type="compositionally biased region" description="Basic and acidic residues" evidence="1">
    <location>
        <begin position="53"/>
        <end position="76"/>
    </location>
</feature>
<comment type="caution">
    <text evidence="2">The sequence shown here is derived from an EMBL/GenBank/DDBJ whole genome shotgun (WGS) entry which is preliminary data.</text>
</comment>
<feature type="compositionally biased region" description="Low complexity" evidence="1">
    <location>
        <begin position="181"/>
        <end position="194"/>
    </location>
</feature>
<feature type="region of interest" description="Disordered" evidence="1">
    <location>
        <begin position="1"/>
        <end position="221"/>
    </location>
</feature>
<feature type="compositionally biased region" description="Acidic residues" evidence="1">
    <location>
        <begin position="124"/>
        <end position="139"/>
    </location>
</feature>
<feature type="compositionally biased region" description="Polar residues" evidence="1">
    <location>
        <begin position="7"/>
        <end position="17"/>
    </location>
</feature>
<reference evidence="2 3" key="1">
    <citation type="journal article" date="2013" name="Curr. Biol.">
        <title>The Genome of the Foraminiferan Reticulomyxa filosa.</title>
        <authorList>
            <person name="Glockner G."/>
            <person name="Hulsmann N."/>
            <person name="Schleicher M."/>
            <person name="Noegel A.A."/>
            <person name="Eichinger L."/>
            <person name="Gallinger C."/>
            <person name="Pawlowski J."/>
            <person name="Sierra R."/>
            <person name="Euteneuer U."/>
            <person name="Pillet L."/>
            <person name="Moustafa A."/>
            <person name="Platzer M."/>
            <person name="Groth M."/>
            <person name="Szafranski K."/>
            <person name="Schliwa M."/>
        </authorList>
    </citation>
    <scope>NUCLEOTIDE SEQUENCE [LARGE SCALE GENOMIC DNA]</scope>
</reference>
<gene>
    <name evidence="2" type="ORF">RFI_35490</name>
</gene>
<accession>X6LK32</accession>
<feature type="compositionally biased region" description="Basic and acidic residues" evidence="1">
    <location>
        <begin position="35"/>
        <end position="45"/>
    </location>
</feature>
<feature type="non-terminal residue" evidence="2">
    <location>
        <position position="1"/>
    </location>
</feature>
<evidence type="ECO:0000313" key="2">
    <source>
        <dbReference type="EMBL" id="ETO01949.1"/>
    </source>
</evidence>
<dbReference type="AlphaFoldDB" id="X6LK32"/>
<evidence type="ECO:0000313" key="3">
    <source>
        <dbReference type="Proteomes" id="UP000023152"/>
    </source>
</evidence>
<feature type="compositionally biased region" description="Basic and acidic residues" evidence="1">
    <location>
        <begin position="151"/>
        <end position="167"/>
    </location>
</feature>
<feature type="compositionally biased region" description="Low complexity" evidence="1">
    <location>
        <begin position="140"/>
        <end position="150"/>
    </location>
</feature>
<dbReference type="Proteomes" id="UP000023152">
    <property type="component" value="Unassembled WGS sequence"/>
</dbReference>
<feature type="compositionally biased region" description="Acidic residues" evidence="1">
    <location>
        <begin position="77"/>
        <end position="100"/>
    </location>
</feature>
<name>X6LK32_RETFI</name>
<protein>
    <submittedName>
        <fullName evidence="2">Uncharacterized protein</fullName>
    </submittedName>
</protein>
<proteinExistence type="predicted"/>
<dbReference type="EMBL" id="ASPP01037042">
    <property type="protein sequence ID" value="ETO01949.1"/>
    <property type="molecule type" value="Genomic_DNA"/>
</dbReference>